<accession>A0A926VLD5</accession>
<organism evidence="1 2">
    <name type="scientific">Aerosakkonema funiforme FACHB-1375</name>
    <dbReference type="NCBI Taxonomy" id="2949571"/>
    <lineage>
        <taxon>Bacteria</taxon>
        <taxon>Bacillati</taxon>
        <taxon>Cyanobacteriota</taxon>
        <taxon>Cyanophyceae</taxon>
        <taxon>Oscillatoriophycideae</taxon>
        <taxon>Aerosakkonematales</taxon>
        <taxon>Aerosakkonemataceae</taxon>
        <taxon>Aerosakkonema</taxon>
    </lineage>
</organism>
<evidence type="ECO:0000313" key="2">
    <source>
        <dbReference type="Proteomes" id="UP000641646"/>
    </source>
</evidence>
<reference evidence="1" key="2">
    <citation type="submission" date="2020-08" db="EMBL/GenBank/DDBJ databases">
        <authorList>
            <person name="Chen M."/>
            <person name="Teng W."/>
            <person name="Zhao L."/>
            <person name="Hu C."/>
            <person name="Zhou Y."/>
            <person name="Han B."/>
            <person name="Song L."/>
            <person name="Shu W."/>
        </authorList>
    </citation>
    <scope>NUCLEOTIDE SEQUENCE</scope>
    <source>
        <strain evidence="1">FACHB-1375</strain>
    </source>
</reference>
<dbReference type="RefSeq" id="WP_190474995.1">
    <property type="nucleotide sequence ID" value="NZ_JACJPW010000162.1"/>
</dbReference>
<dbReference type="Proteomes" id="UP000641646">
    <property type="component" value="Unassembled WGS sequence"/>
</dbReference>
<gene>
    <name evidence="1" type="ORF">H6G03_34200</name>
</gene>
<name>A0A926VLD5_9CYAN</name>
<reference evidence="1" key="1">
    <citation type="journal article" date="2015" name="ISME J.">
        <title>Draft Genome Sequence of Streptomyces incarnatus NRRL8089, which Produces the Nucleoside Antibiotic Sinefungin.</title>
        <authorList>
            <person name="Oshima K."/>
            <person name="Hattori M."/>
            <person name="Shimizu H."/>
            <person name="Fukuda K."/>
            <person name="Nemoto M."/>
            <person name="Inagaki K."/>
            <person name="Tamura T."/>
        </authorList>
    </citation>
    <scope>NUCLEOTIDE SEQUENCE</scope>
    <source>
        <strain evidence="1">FACHB-1375</strain>
    </source>
</reference>
<keyword evidence="2" id="KW-1185">Reference proteome</keyword>
<dbReference type="EMBL" id="JACJPW010000162">
    <property type="protein sequence ID" value="MBD2186055.1"/>
    <property type="molecule type" value="Genomic_DNA"/>
</dbReference>
<protein>
    <submittedName>
        <fullName evidence="1">Uncharacterized protein</fullName>
    </submittedName>
</protein>
<comment type="caution">
    <text evidence="1">The sequence shown here is derived from an EMBL/GenBank/DDBJ whole genome shotgun (WGS) entry which is preliminary data.</text>
</comment>
<dbReference type="AlphaFoldDB" id="A0A926VLD5"/>
<proteinExistence type="predicted"/>
<sequence>MAFELAAVKIAEIAFGKLVETAVGKGIEASLEKLKPLQDKIRHRLKGDAHADVALMEVEKNPSGPNLDRVATFLDAAMRTDKPFADEIQTMAQQINREINLNKVEDNSTKTQINDRSSKTVQASDNAIGEIGKIDNPGTIEQIGGNRTINHNKNI</sequence>
<evidence type="ECO:0000313" key="1">
    <source>
        <dbReference type="EMBL" id="MBD2186055.1"/>
    </source>
</evidence>